<feature type="signal peptide" evidence="1">
    <location>
        <begin position="1"/>
        <end position="25"/>
    </location>
</feature>
<accession>A0A4U5MU81</accession>
<proteinExistence type="predicted"/>
<evidence type="ECO:0000256" key="1">
    <source>
        <dbReference type="SAM" id="SignalP"/>
    </source>
</evidence>
<protein>
    <submittedName>
        <fullName evidence="2">Uncharacterized protein</fullName>
    </submittedName>
</protein>
<keyword evidence="1" id="KW-0732">Signal</keyword>
<dbReference type="Proteomes" id="UP000298663">
    <property type="component" value="Unassembled WGS sequence"/>
</dbReference>
<sequence>MANMDRGFHPFLVLALCAVFQLLWAQNLTVNNSSVSKLAQSNATATTTSGFHGYRNLLNSLINYIGELQSVEPDDDEPPGF</sequence>
<dbReference type="EMBL" id="AZBU02000006">
    <property type="protein sequence ID" value="TKR73339.1"/>
    <property type="molecule type" value="Genomic_DNA"/>
</dbReference>
<keyword evidence="3" id="KW-1185">Reference proteome</keyword>
<reference evidence="2 3" key="2">
    <citation type="journal article" date="2019" name="G3 (Bethesda)">
        <title>Hybrid Assembly of the Genome of the Entomopathogenic Nematode Steinernema carpocapsae Identifies the X-Chromosome.</title>
        <authorList>
            <person name="Serra L."/>
            <person name="Macchietto M."/>
            <person name="Macias-Munoz A."/>
            <person name="McGill C.J."/>
            <person name="Rodriguez I.M."/>
            <person name="Rodriguez B."/>
            <person name="Murad R."/>
            <person name="Mortazavi A."/>
        </authorList>
    </citation>
    <scope>NUCLEOTIDE SEQUENCE [LARGE SCALE GENOMIC DNA]</scope>
    <source>
        <strain evidence="2 3">ALL</strain>
    </source>
</reference>
<reference evidence="2 3" key="1">
    <citation type="journal article" date="2015" name="Genome Biol.">
        <title>Comparative genomics of Steinernema reveals deeply conserved gene regulatory networks.</title>
        <authorList>
            <person name="Dillman A.R."/>
            <person name="Macchietto M."/>
            <person name="Porter C.F."/>
            <person name="Rogers A."/>
            <person name="Williams B."/>
            <person name="Antoshechkin I."/>
            <person name="Lee M.M."/>
            <person name="Goodwin Z."/>
            <person name="Lu X."/>
            <person name="Lewis E.E."/>
            <person name="Goodrich-Blair H."/>
            <person name="Stock S.P."/>
            <person name="Adams B.J."/>
            <person name="Sternberg P.W."/>
            <person name="Mortazavi A."/>
        </authorList>
    </citation>
    <scope>NUCLEOTIDE SEQUENCE [LARGE SCALE GENOMIC DNA]</scope>
    <source>
        <strain evidence="2 3">ALL</strain>
    </source>
</reference>
<organism evidence="2 3">
    <name type="scientific">Steinernema carpocapsae</name>
    <name type="common">Entomopathogenic nematode</name>
    <dbReference type="NCBI Taxonomy" id="34508"/>
    <lineage>
        <taxon>Eukaryota</taxon>
        <taxon>Metazoa</taxon>
        <taxon>Ecdysozoa</taxon>
        <taxon>Nematoda</taxon>
        <taxon>Chromadorea</taxon>
        <taxon>Rhabditida</taxon>
        <taxon>Tylenchina</taxon>
        <taxon>Panagrolaimomorpha</taxon>
        <taxon>Strongyloidoidea</taxon>
        <taxon>Steinernematidae</taxon>
        <taxon>Steinernema</taxon>
    </lineage>
</organism>
<feature type="chain" id="PRO_5020464291" evidence="1">
    <location>
        <begin position="26"/>
        <end position="81"/>
    </location>
</feature>
<dbReference type="AlphaFoldDB" id="A0A4U5MU81"/>
<evidence type="ECO:0000313" key="3">
    <source>
        <dbReference type="Proteomes" id="UP000298663"/>
    </source>
</evidence>
<name>A0A4U5MU81_STECR</name>
<comment type="caution">
    <text evidence="2">The sequence shown here is derived from an EMBL/GenBank/DDBJ whole genome shotgun (WGS) entry which is preliminary data.</text>
</comment>
<gene>
    <name evidence="2" type="ORF">L596_020658</name>
</gene>
<evidence type="ECO:0000313" key="2">
    <source>
        <dbReference type="EMBL" id="TKR73339.1"/>
    </source>
</evidence>